<dbReference type="PANTHER" id="PTHR43900">
    <property type="entry name" value="GLUTATHIONE S-TRANSFERASE RHO"/>
    <property type="match status" value="1"/>
</dbReference>
<comment type="similarity">
    <text evidence="4">Belongs to the GST superfamily.</text>
</comment>
<dbReference type="InterPro" id="IPR010987">
    <property type="entry name" value="Glutathione-S-Trfase_C-like"/>
</dbReference>
<evidence type="ECO:0000259" key="5">
    <source>
        <dbReference type="PROSITE" id="PS50404"/>
    </source>
</evidence>
<feature type="domain" description="GST C-terminal" evidence="6">
    <location>
        <begin position="91"/>
        <end position="220"/>
    </location>
</feature>
<dbReference type="Proteomes" id="UP001221142">
    <property type="component" value="Unassembled WGS sequence"/>
</dbReference>
<dbReference type="PANTHER" id="PTHR43900:SF3">
    <property type="entry name" value="GLUTATHIONE S-TRANSFERASE RHO"/>
    <property type="match status" value="1"/>
</dbReference>
<dbReference type="Pfam" id="PF02798">
    <property type="entry name" value="GST_N"/>
    <property type="match status" value="1"/>
</dbReference>
<dbReference type="Gene3D" id="1.20.1050.10">
    <property type="match status" value="1"/>
</dbReference>
<reference evidence="7" key="1">
    <citation type="submission" date="2023-03" db="EMBL/GenBank/DDBJ databases">
        <title>Massive genome expansion in bonnet fungi (Mycena s.s.) driven by repeated elements and novel gene families across ecological guilds.</title>
        <authorList>
            <consortium name="Lawrence Berkeley National Laboratory"/>
            <person name="Harder C.B."/>
            <person name="Miyauchi S."/>
            <person name="Viragh M."/>
            <person name="Kuo A."/>
            <person name="Thoen E."/>
            <person name="Andreopoulos B."/>
            <person name="Lu D."/>
            <person name="Skrede I."/>
            <person name="Drula E."/>
            <person name="Henrissat B."/>
            <person name="Morin E."/>
            <person name="Kohler A."/>
            <person name="Barry K."/>
            <person name="LaButti K."/>
            <person name="Morin E."/>
            <person name="Salamov A."/>
            <person name="Lipzen A."/>
            <person name="Mereny Z."/>
            <person name="Hegedus B."/>
            <person name="Baldrian P."/>
            <person name="Stursova M."/>
            <person name="Weitz H."/>
            <person name="Taylor A."/>
            <person name="Grigoriev I.V."/>
            <person name="Nagy L.G."/>
            <person name="Martin F."/>
            <person name="Kauserud H."/>
        </authorList>
    </citation>
    <scope>NUCLEOTIDE SEQUENCE</scope>
    <source>
        <strain evidence="7">9284</strain>
    </source>
</reference>
<gene>
    <name evidence="7" type="ORF">FB45DRAFT_921103</name>
</gene>
<dbReference type="InterPro" id="IPR004046">
    <property type="entry name" value="GST_C"/>
</dbReference>
<organism evidence="7 8">
    <name type="scientific">Roridomyces roridus</name>
    <dbReference type="NCBI Taxonomy" id="1738132"/>
    <lineage>
        <taxon>Eukaryota</taxon>
        <taxon>Fungi</taxon>
        <taxon>Dikarya</taxon>
        <taxon>Basidiomycota</taxon>
        <taxon>Agaricomycotina</taxon>
        <taxon>Agaricomycetes</taxon>
        <taxon>Agaricomycetidae</taxon>
        <taxon>Agaricales</taxon>
        <taxon>Marasmiineae</taxon>
        <taxon>Mycenaceae</taxon>
        <taxon>Roridomyces</taxon>
    </lineage>
</organism>
<dbReference type="InterPro" id="IPR036282">
    <property type="entry name" value="Glutathione-S-Trfase_C_sf"/>
</dbReference>
<keyword evidence="2" id="KW-0808">Transferase</keyword>
<proteinExistence type="inferred from homology"/>
<protein>
    <recommendedName>
        <fullName evidence="1">glutathione transferase</fullName>
        <ecNumber evidence="1">2.5.1.18</ecNumber>
    </recommendedName>
</protein>
<dbReference type="Pfam" id="PF00043">
    <property type="entry name" value="GST_C"/>
    <property type="match status" value="1"/>
</dbReference>
<evidence type="ECO:0000256" key="3">
    <source>
        <dbReference type="ARBA" id="ARBA00047960"/>
    </source>
</evidence>
<dbReference type="SFLD" id="SFLDS00019">
    <property type="entry name" value="Glutathione_Transferase_(cytos"/>
    <property type="match status" value="1"/>
</dbReference>
<sequence>MVVKLYGYPKGGHTVTAAVILLEKNIPFKMMPIDIREGEHRSVEYRAMQPFGQLPCIDDNGFVMYECRAIARYLVDKYPKDGPALIPAANDVIGRARFEQAASVEVTNFQPHAFKIYVEGMRKVRQGIPKDQAAYDDAVSQLSATLDVYEATLAKQKFLAGDEITLVDLFHLAFGQLLAPSGCDLMTSKGPNVARWWKEVTSRPSLKNLQLGDDIVSTAE</sequence>
<dbReference type="PROSITE" id="PS50404">
    <property type="entry name" value="GST_NTER"/>
    <property type="match status" value="1"/>
</dbReference>
<evidence type="ECO:0000313" key="8">
    <source>
        <dbReference type="Proteomes" id="UP001221142"/>
    </source>
</evidence>
<evidence type="ECO:0000259" key="6">
    <source>
        <dbReference type="PROSITE" id="PS50405"/>
    </source>
</evidence>
<dbReference type="InterPro" id="IPR004045">
    <property type="entry name" value="Glutathione_S-Trfase_N"/>
</dbReference>
<dbReference type="EMBL" id="JARKIF010000011">
    <property type="protein sequence ID" value="KAJ7627340.1"/>
    <property type="molecule type" value="Genomic_DNA"/>
</dbReference>
<dbReference type="PROSITE" id="PS50405">
    <property type="entry name" value="GST_CTER"/>
    <property type="match status" value="1"/>
</dbReference>
<dbReference type="SUPFAM" id="SSF52833">
    <property type="entry name" value="Thioredoxin-like"/>
    <property type="match status" value="1"/>
</dbReference>
<dbReference type="GO" id="GO:0043295">
    <property type="term" value="F:glutathione binding"/>
    <property type="evidence" value="ECO:0007669"/>
    <property type="project" value="TreeGrafter"/>
</dbReference>
<evidence type="ECO:0000256" key="4">
    <source>
        <dbReference type="RuleBase" id="RU003494"/>
    </source>
</evidence>
<dbReference type="SFLD" id="SFLDG00358">
    <property type="entry name" value="Main_(cytGST)"/>
    <property type="match status" value="1"/>
</dbReference>
<evidence type="ECO:0000256" key="2">
    <source>
        <dbReference type="ARBA" id="ARBA00022679"/>
    </source>
</evidence>
<dbReference type="InterPro" id="IPR040079">
    <property type="entry name" value="Glutathione_S-Trfase"/>
</dbReference>
<keyword evidence="8" id="KW-1185">Reference proteome</keyword>
<feature type="domain" description="GST N-terminal" evidence="5">
    <location>
        <begin position="1"/>
        <end position="82"/>
    </location>
</feature>
<name>A0AAD7BQA7_9AGAR</name>
<dbReference type="InterPro" id="IPR036249">
    <property type="entry name" value="Thioredoxin-like_sf"/>
</dbReference>
<evidence type="ECO:0000313" key="7">
    <source>
        <dbReference type="EMBL" id="KAJ7627340.1"/>
    </source>
</evidence>
<dbReference type="Gene3D" id="3.40.30.10">
    <property type="entry name" value="Glutaredoxin"/>
    <property type="match status" value="1"/>
</dbReference>
<dbReference type="AlphaFoldDB" id="A0AAD7BQA7"/>
<accession>A0AAD7BQA7</accession>
<dbReference type="GO" id="GO:0004364">
    <property type="term" value="F:glutathione transferase activity"/>
    <property type="evidence" value="ECO:0007669"/>
    <property type="project" value="UniProtKB-EC"/>
</dbReference>
<comment type="caution">
    <text evidence="7">The sequence shown here is derived from an EMBL/GenBank/DDBJ whole genome shotgun (WGS) entry which is preliminary data.</text>
</comment>
<evidence type="ECO:0000256" key="1">
    <source>
        <dbReference type="ARBA" id="ARBA00012452"/>
    </source>
</evidence>
<dbReference type="GO" id="GO:0005737">
    <property type="term" value="C:cytoplasm"/>
    <property type="evidence" value="ECO:0007669"/>
    <property type="project" value="TreeGrafter"/>
</dbReference>
<comment type="catalytic activity">
    <reaction evidence="3">
        <text>RX + glutathione = an S-substituted glutathione + a halide anion + H(+)</text>
        <dbReference type="Rhea" id="RHEA:16437"/>
        <dbReference type="ChEBI" id="CHEBI:15378"/>
        <dbReference type="ChEBI" id="CHEBI:16042"/>
        <dbReference type="ChEBI" id="CHEBI:17792"/>
        <dbReference type="ChEBI" id="CHEBI:57925"/>
        <dbReference type="ChEBI" id="CHEBI:90779"/>
        <dbReference type="EC" id="2.5.1.18"/>
    </reaction>
</comment>
<dbReference type="SUPFAM" id="SSF47616">
    <property type="entry name" value="GST C-terminal domain-like"/>
    <property type="match status" value="1"/>
</dbReference>
<dbReference type="EC" id="2.5.1.18" evidence="1"/>
<dbReference type="GO" id="GO:0006749">
    <property type="term" value="P:glutathione metabolic process"/>
    <property type="evidence" value="ECO:0007669"/>
    <property type="project" value="TreeGrafter"/>
</dbReference>